<dbReference type="AlphaFoldDB" id="A0ABD3VTN2"/>
<keyword evidence="1" id="KW-0808">Transferase</keyword>
<dbReference type="SUPFAM" id="SSF53448">
    <property type="entry name" value="Nucleotide-diphospho-sugar transferases"/>
    <property type="match status" value="1"/>
</dbReference>
<comment type="caution">
    <text evidence="2">The sequence shown here is derived from an EMBL/GenBank/DDBJ whole genome shotgun (WGS) entry which is preliminary data.</text>
</comment>
<evidence type="ECO:0000313" key="3">
    <source>
        <dbReference type="Proteomes" id="UP001634394"/>
    </source>
</evidence>
<dbReference type="Gene3D" id="3.90.550.20">
    <property type="match status" value="1"/>
</dbReference>
<accession>A0ABD3VTN2</accession>
<dbReference type="PANTHER" id="PTHR32385:SF15">
    <property type="entry name" value="INOSITOL PHOSPHOCERAMIDE MANNOSYLTRANSFERASE 1"/>
    <property type="match status" value="1"/>
</dbReference>
<dbReference type="InterPro" id="IPR007577">
    <property type="entry name" value="GlycoTrfase_DXD_sugar-bd_CS"/>
</dbReference>
<gene>
    <name evidence="2" type="ORF">ACJMK2_005620</name>
</gene>
<evidence type="ECO:0000256" key="1">
    <source>
        <dbReference type="ARBA" id="ARBA00022679"/>
    </source>
</evidence>
<dbReference type="InterPro" id="IPR029044">
    <property type="entry name" value="Nucleotide-diphossugar_trans"/>
</dbReference>
<dbReference type="InterPro" id="IPR051706">
    <property type="entry name" value="Glycosyltransferase_domain"/>
</dbReference>
<organism evidence="2 3">
    <name type="scientific">Sinanodonta woodiana</name>
    <name type="common">Chinese pond mussel</name>
    <name type="synonym">Anodonta woodiana</name>
    <dbReference type="NCBI Taxonomy" id="1069815"/>
    <lineage>
        <taxon>Eukaryota</taxon>
        <taxon>Metazoa</taxon>
        <taxon>Spiralia</taxon>
        <taxon>Lophotrochozoa</taxon>
        <taxon>Mollusca</taxon>
        <taxon>Bivalvia</taxon>
        <taxon>Autobranchia</taxon>
        <taxon>Heteroconchia</taxon>
        <taxon>Palaeoheterodonta</taxon>
        <taxon>Unionida</taxon>
        <taxon>Unionoidea</taxon>
        <taxon>Unionidae</taxon>
        <taxon>Unioninae</taxon>
        <taxon>Sinanodonta</taxon>
    </lineage>
</organism>
<dbReference type="GO" id="GO:0016740">
    <property type="term" value="F:transferase activity"/>
    <property type="evidence" value="ECO:0007669"/>
    <property type="project" value="UniProtKB-KW"/>
</dbReference>
<evidence type="ECO:0000313" key="2">
    <source>
        <dbReference type="EMBL" id="KAL3863893.1"/>
    </source>
</evidence>
<protein>
    <submittedName>
        <fullName evidence="2">Uncharacterized protein</fullName>
    </submittedName>
</protein>
<keyword evidence="3" id="KW-1185">Reference proteome</keyword>
<dbReference type="GO" id="GO:0006673">
    <property type="term" value="P:inositol phosphoceramide metabolic process"/>
    <property type="evidence" value="ECO:0007669"/>
    <property type="project" value="UniProtKB-ARBA"/>
</dbReference>
<reference evidence="2 3" key="1">
    <citation type="submission" date="2024-11" db="EMBL/GenBank/DDBJ databases">
        <title>Chromosome-level genome assembly of the freshwater bivalve Anodonta woodiana.</title>
        <authorList>
            <person name="Chen X."/>
        </authorList>
    </citation>
    <scope>NUCLEOTIDE SEQUENCE [LARGE SCALE GENOMIC DNA]</scope>
    <source>
        <strain evidence="2">MN2024</strain>
        <tissue evidence="2">Gills</tissue>
    </source>
</reference>
<dbReference type="Proteomes" id="UP001634394">
    <property type="component" value="Unassembled WGS sequence"/>
</dbReference>
<dbReference type="EMBL" id="JBJQND010000010">
    <property type="protein sequence ID" value="KAL3863893.1"/>
    <property type="molecule type" value="Genomic_DNA"/>
</dbReference>
<sequence>MCDMRRFDTTDVFLAVLFICTLIVYTKIDDCVLSRELVSICPTKSQFGKRLKANSLDEIPIDLEYKENSPSDGESRIPMIIHQFWNKNPKHMKTMININSSWKYEVWTSKKISALVHEKFKDIAPFYDGYITQQFREEAIRYMILFEFGGVYADVGWKILLPLDKILKKFACFLTQTWHEESILSFHIPRLTSDSFMGCRKGHPFMRVLIENLPSFYYMPAWAPASTGLYYVTFHYKHYIADNGNVSSEDDNGVHLFPPEYFFRSIANNTLSEMKKKCESQGLSSVQKWACSSIDSKGFNRQATNSPIAIHT</sequence>
<dbReference type="Pfam" id="PF04488">
    <property type="entry name" value="Gly_transf_sug"/>
    <property type="match status" value="1"/>
</dbReference>
<dbReference type="GO" id="GO:0016020">
    <property type="term" value="C:membrane"/>
    <property type="evidence" value="ECO:0007669"/>
    <property type="project" value="GOC"/>
</dbReference>
<proteinExistence type="predicted"/>
<dbReference type="PANTHER" id="PTHR32385">
    <property type="entry name" value="MANNOSYL PHOSPHORYLINOSITOL CERAMIDE SYNTHASE"/>
    <property type="match status" value="1"/>
</dbReference>
<name>A0ABD3VTN2_SINWO</name>
<dbReference type="GO" id="GO:0006688">
    <property type="term" value="P:glycosphingolipid biosynthetic process"/>
    <property type="evidence" value="ECO:0007669"/>
    <property type="project" value="UniProtKB-ARBA"/>
</dbReference>